<keyword evidence="3 10" id="KW-0812">Transmembrane</keyword>
<feature type="region of interest" description="Disordered" evidence="11">
    <location>
        <begin position="457"/>
        <end position="541"/>
    </location>
</feature>
<evidence type="ECO:0000256" key="1">
    <source>
        <dbReference type="ARBA" id="ARBA00004141"/>
    </source>
</evidence>
<dbReference type="PANTHER" id="PTHR12246">
    <property type="entry name" value="PALMITOYLTRANSFERASE ZDHHC16"/>
    <property type="match status" value="1"/>
</dbReference>
<keyword evidence="6" id="KW-0564">Palmitate</keyword>
<keyword evidence="14" id="KW-1185">Reference proteome</keyword>
<dbReference type="EMBL" id="CDHK01000006">
    <property type="protein sequence ID" value="CEJ58219.1"/>
    <property type="molecule type" value="Genomic_DNA"/>
</dbReference>
<comment type="subcellular location">
    <subcellularLocation>
        <location evidence="1">Membrane</location>
        <topology evidence="1">Multi-pass membrane protein</topology>
    </subcellularLocation>
</comment>
<evidence type="ECO:0000256" key="6">
    <source>
        <dbReference type="ARBA" id="ARBA00023139"/>
    </source>
</evidence>
<dbReference type="InterPro" id="IPR039859">
    <property type="entry name" value="PFA4/ZDH16/20/ERF2-like"/>
</dbReference>
<gene>
    <name evidence="13" type="ORF">PMG11_06884</name>
</gene>
<evidence type="ECO:0000256" key="11">
    <source>
        <dbReference type="SAM" id="MobiDB-lite"/>
    </source>
</evidence>
<evidence type="ECO:0000313" key="13">
    <source>
        <dbReference type="EMBL" id="CEJ58219.1"/>
    </source>
</evidence>
<evidence type="ECO:0000256" key="2">
    <source>
        <dbReference type="ARBA" id="ARBA00022679"/>
    </source>
</evidence>
<feature type="compositionally biased region" description="Low complexity" evidence="11">
    <location>
        <begin position="457"/>
        <end position="467"/>
    </location>
</feature>
<sequence length="541" mass="60948">MATLASSPPTSPSWPKRRPRAWALRCERICCAAASCFPLAFVYGLTTWAVYVEVSIGLKEHQSPWIGFPSSFLGLFFYACLNASYTVAVFTDPGSPLTTRRGGRHEYSALPVSEFPEFTSYTVSSSGGSRYCKKCQCPKPDRAHHCSTCKRCVLKMDHHCPWLATCVGLYNYKAFLLFLIYTSLFCWVCFAVAAVWTWTEVLNDTRYMDTFMPVNVVLLAILGGIIGLVLTCFTAWHISLAVRGVTTIECLEKTRYVSPLRKALDRQLHESGAGNGNATDPNNESLVHRLQGYGNQIIEAHANAIPGVTRAEEGEERLSPALYPPGQGPSLDNPHNPMTPAQQALTRSYAEMERQREHDRHQDWVNEQDSEKMPSAFDHGWRRNLAHLFGDRPLLWPIPVCTTTGDGWRWEPSQRFLEARERIRVSREQEASNEQQYYRDLYSRNMNNSHAWGVNNASAAQSQPQQSWIANRRPQDAPERPPTSVSMQTLAPASPRPRPGDSDFEDEPESNGLLDPEGGRAQGLKQGGRTKDTDEWRDWDD</sequence>
<reference evidence="14" key="1">
    <citation type="journal article" date="2015" name="Genome Announc.">
        <title>Draft genome sequence of the fungus Penicillium brasilianum MG11.</title>
        <authorList>
            <person name="Horn F."/>
            <person name="Linde J."/>
            <person name="Mattern D.J."/>
            <person name="Walther G."/>
            <person name="Guthke R."/>
            <person name="Brakhage A.A."/>
            <person name="Valiante V."/>
        </authorList>
    </citation>
    <scope>NUCLEOTIDE SEQUENCE [LARGE SCALE GENOMIC DNA]</scope>
    <source>
        <strain evidence="14">MG11</strain>
    </source>
</reference>
<name>A0A0F7TNC2_PENBI</name>
<feature type="domain" description="Palmitoyltransferase DHHC" evidence="12">
    <location>
        <begin position="128"/>
        <end position="252"/>
    </location>
</feature>
<evidence type="ECO:0000256" key="8">
    <source>
        <dbReference type="ARBA" id="ARBA00023315"/>
    </source>
</evidence>
<keyword evidence="2 10" id="KW-0808">Transferase</keyword>
<proteinExistence type="inferred from homology"/>
<keyword evidence="4 10" id="KW-1133">Transmembrane helix</keyword>
<evidence type="ECO:0000256" key="9">
    <source>
        <dbReference type="ARBA" id="ARBA00048048"/>
    </source>
</evidence>
<keyword evidence="7" id="KW-0449">Lipoprotein</keyword>
<feature type="compositionally biased region" description="Basic and acidic residues" evidence="11">
    <location>
        <begin position="529"/>
        <end position="541"/>
    </location>
</feature>
<dbReference type="Proteomes" id="UP000042958">
    <property type="component" value="Unassembled WGS sequence"/>
</dbReference>
<dbReference type="PROSITE" id="PS50216">
    <property type="entry name" value="DHHC"/>
    <property type="match status" value="1"/>
</dbReference>
<keyword evidence="8 10" id="KW-0012">Acyltransferase</keyword>
<evidence type="ECO:0000313" key="14">
    <source>
        <dbReference type="Proteomes" id="UP000042958"/>
    </source>
</evidence>
<evidence type="ECO:0000256" key="3">
    <source>
        <dbReference type="ARBA" id="ARBA00022692"/>
    </source>
</evidence>
<dbReference type="GO" id="GO:0019706">
    <property type="term" value="F:protein-cysteine S-palmitoyltransferase activity"/>
    <property type="evidence" value="ECO:0007669"/>
    <property type="project" value="UniProtKB-EC"/>
</dbReference>
<keyword evidence="5 10" id="KW-0472">Membrane</keyword>
<evidence type="ECO:0000256" key="7">
    <source>
        <dbReference type="ARBA" id="ARBA00023288"/>
    </source>
</evidence>
<feature type="compositionally biased region" description="Basic and acidic residues" evidence="11">
    <location>
        <begin position="350"/>
        <end position="370"/>
    </location>
</feature>
<feature type="transmembrane region" description="Helical" evidence="10">
    <location>
        <begin position="216"/>
        <end position="236"/>
    </location>
</feature>
<feature type="transmembrane region" description="Helical" evidence="10">
    <location>
        <begin position="71"/>
        <end position="91"/>
    </location>
</feature>
<evidence type="ECO:0000256" key="10">
    <source>
        <dbReference type="RuleBase" id="RU079119"/>
    </source>
</evidence>
<comment type="catalytic activity">
    <reaction evidence="9 10">
        <text>L-cysteinyl-[protein] + hexadecanoyl-CoA = S-hexadecanoyl-L-cysteinyl-[protein] + CoA</text>
        <dbReference type="Rhea" id="RHEA:36683"/>
        <dbReference type="Rhea" id="RHEA-COMP:10131"/>
        <dbReference type="Rhea" id="RHEA-COMP:11032"/>
        <dbReference type="ChEBI" id="CHEBI:29950"/>
        <dbReference type="ChEBI" id="CHEBI:57287"/>
        <dbReference type="ChEBI" id="CHEBI:57379"/>
        <dbReference type="ChEBI" id="CHEBI:74151"/>
        <dbReference type="EC" id="2.3.1.225"/>
    </reaction>
</comment>
<feature type="transmembrane region" description="Helical" evidence="10">
    <location>
        <begin position="29"/>
        <end position="51"/>
    </location>
</feature>
<organism evidence="13 14">
    <name type="scientific">Penicillium brasilianum</name>
    <dbReference type="NCBI Taxonomy" id="104259"/>
    <lineage>
        <taxon>Eukaryota</taxon>
        <taxon>Fungi</taxon>
        <taxon>Dikarya</taxon>
        <taxon>Ascomycota</taxon>
        <taxon>Pezizomycotina</taxon>
        <taxon>Eurotiomycetes</taxon>
        <taxon>Eurotiomycetidae</taxon>
        <taxon>Eurotiales</taxon>
        <taxon>Aspergillaceae</taxon>
        <taxon>Penicillium</taxon>
    </lineage>
</organism>
<accession>A0A0F7TNC2</accession>
<dbReference type="AlphaFoldDB" id="A0A0F7TNC2"/>
<dbReference type="Pfam" id="PF01529">
    <property type="entry name" value="DHHC"/>
    <property type="match status" value="1"/>
</dbReference>
<evidence type="ECO:0000256" key="4">
    <source>
        <dbReference type="ARBA" id="ARBA00022989"/>
    </source>
</evidence>
<dbReference type="STRING" id="104259.A0A0F7TNC2"/>
<evidence type="ECO:0000259" key="12">
    <source>
        <dbReference type="Pfam" id="PF01529"/>
    </source>
</evidence>
<evidence type="ECO:0000256" key="5">
    <source>
        <dbReference type="ARBA" id="ARBA00023136"/>
    </source>
</evidence>
<dbReference type="InterPro" id="IPR001594">
    <property type="entry name" value="Palmitoyltrfase_DHHC"/>
</dbReference>
<feature type="transmembrane region" description="Helical" evidence="10">
    <location>
        <begin position="175"/>
        <end position="196"/>
    </location>
</feature>
<dbReference type="EC" id="2.3.1.225" evidence="10"/>
<feature type="region of interest" description="Disordered" evidence="11">
    <location>
        <begin position="310"/>
        <end position="370"/>
    </location>
</feature>
<comment type="domain">
    <text evidence="10">The DHHC domain is required for palmitoyltransferase activity.</text>
</comment>
<dbReference type="GO" id="GO:0016020">
    <property type="term" value="C:membrane"/>
    <property type="evidence" value="ECO:0007669"/>
    <property type="project" value="UniProtKB-SubCell"/>
</dbReference>
<dbReference type="OrthoDB" id="302728at2759"/>
<comment type="similarity">
    <text evidence="10">Belongs to the DHHC palmitoyltransferase family.</text>
</comment>
<protein>
    <recommendedName>
        <fullName evidence="10">Palmitoyltransferase</fullName>
        <ecNumber evidence="10">2.3.1.225</ecNumber>
    </recommendedName>
</protein>